<evidence type="ECO:0000256" key="2">
    <source>
        <dbReference type="ARBA" id="ARBA00022763"/>
    </source>
</evidence>
<dbReference type="SMART" id="SM00478">
    <property type="entry name" value="ENDO3c"/>
    <property type="match status" value="1"/>
</dbReference>
<dbReference type="GO" id="GO:0032131">
    <property type="term" value="F:alkylated DNA binding"/>
    <property type="evidence" value="ECO:0007669"/>
    <property type="project" value="TreeGrafter"/>
</dbReference>
<protein>
    <submittedName>
        <fullName evidence="6">DNA-3-methyladenine glycosylase 2 family protein</fullName>
    </submittedName>
</protein>
<dbReference type="GO" id="GO:0006285">
    <property type="term" value="P:base-excision repair, AP site formation"/>
    <property type="evidence" value="ECO:0007669"/>
    <property type="project" value="TreeGrafter"/>
</dbReference>
<dbReference type="Pfam" id="PF00730">
    <property type="entry name" value="HhH-GPD"/>
    <property type="match status" value="1"/>
</dbReference>
<dbReference type="CDD" id="cd00056">
    <property type="entry name" value="ENDO3c"/>
    <property type="match status" value="1"/>
</dbReference>
<gene>
    <name evidence="6" type="ORF">DP107_12650</name>
</gene>
<organism evidence="6 7">
    <name type="scientific">Haloglomus irregulare</name>
    <dbReference type="NCBI Taxonomy" id="2234134"/>
    <lineage>
        <taxon>Archaea</taxon>
        <taxon>Methanobacteriati</taxon>
        <taxon>Methanobacteriota</taxon>
        <taxon>Stenosarchaea group</taxon>
        <taxon>Halobacteria</taxon>
        <taxon>Halobacteriales</taxon>
        <taxon>Natronomonadaceae</taxon>
        <taxon>Haloglomus</taxon>
    </lineage>
</organism>
<evidence type="ECO:0000256" key="1">
    <source>
        <dbReference type="ARBA" id="ARBA00010817"/>
    </source>
</evidence>
<dbReference type="Gene3D" id="1.10.1670.40">
    <property type="match status" value="1"/>
</dbReference>
<sequence>MAPDADDTGTTPAEPRDPHAHLARDGRLAPLVERHGRLELDPAGDPFERLVVSLVNQQLSSAAAATIRERLFDRFELTPAGLLAADEDALHEVGLSRQKVDYVRHAATAAKEGRLDRERFVGMDDAAVVAELTDIRGVGDWTGKMFVMFVLGRKDVFPVEDLGIRRAMESLFGDLSRVRMREQAEPWRPYRTYASLYLWNHHEDGSPNVPTAEG</sequence>
<dbReference type="InterPro" id="IPR011257">
    <property type="entry name" value="DNA_glycosylase"/>
</dbReference>
<dbReference type="SUPFAM" id="SSF48150">
    <property type="entry name" value="DNA-glycosylase"/>
    <property type="match status" value="1"/>
</dbReference>
<feature type="region of interest" description="Disordered" evidence="4">
    <location>
        <begin position="1"/>
        <end position="22"/>
    </location>
</feature>
<dbReference type="Gene3D" id="1.10.340.30">
    <property type="entry name" value="Hypothetical protein, domain 2"/>
    <property type="match status" value="1"/>
</dbReference>
<accession>A0A554N7J1</accession>
<evidence type="ECO:0000313" key="7">
    <source>
        <dbReference type="Proteomes" id="UP000319894"/>
    </source>
</evidence>
<keyword evidence="2" id="KW-0227">DNA damage</keyword>
<keyword evidence="7" id="KW-1185">Reference proteome</keyword>
<dbReference type="OrthoDB" id="8200at2157"/>
<dbReference type="PANTHER" id="PTHR43003">
    <property type="entry name" value="DNA-3-METHYLADENINE GLYCOSYLASE"/>
    <property type="match status" value="1"/>
</dbReference>
<proteinExistence type="inferred from homology"/>
<dbReference type="GO" id="GO:0006307">
    <property type="term" value="P:DNA alkylation repair"/>
    <property type="evidence" value="ECO:0007669"/>
    <property type="project" value="TreeGrafter"/>
</dbReference>
<dbReference type="GO" id="GO:0008725">
    <property type="term" value="F:DNA-3-methyladenine glycosylase activity"/>
    <property type="evidence" value="ECO:0007669"/>
    <property type="project" value="TreeGrafter"/>
</dbReference>
<dbReference type="InParanoid" id="A0A554N7J1"/>
<dbReference type="GO" id="GO:0032993">
    <property type="term" value="C:protein-DNA complex"/>
    <property type="evidence" value="ECO:0007669"/>
    <property type="project" value="TreeGrafter"/>
</dbReference>
<dbReference type="AlphaFoldDB" id="A0A554N7J1"/>
<dbReference type="RefSeq" id="WP_144262525.1">
    <property type="nucleotide sequence ID" value="NZ_QMDX01000008.1"/>
</dbReference>
<comment type="caution">
    <text evidence="6">The sequence shown here is derived from an EMBL/GenBank/DDBJ whole genome shotgun (WGS) entry which is preliminary data.</text>
</comment>
<evidence type="ECO:0000256" key="3">
    <source>
        <dbReference type="ARBA" id="ARBA00023204"/>
    </source>
</evidence>
<evidence type="ECO:0000256" key="4">
    <source>
        <dbReference type="SAM" id="MobiDB-lite"/>
    </source>
</evidence>
<dbReference type="FunFam" id="1.10.340.30:FF:000004">
    <property type="entry name" value="DNA-3-methyladenine glycosylase II"/>
    <property type="match status" value="1"/>
</dbReference>
<dbReference type="InterPro" id="IPR003265">
    <property type="entry name" value="HhH-GPD_domain"/>
</dbReference>
<reference evidence="6 7" key="1">
    <citation type="submission" date="2018-06" db="EMBL/GenBank/DDBJ databases">
        <title>Natronomonas sp. F16-60 a new haloarchaeon isolated from a solar saltern of Isla Cristina, Huelva, Spain.</title>
        <authorList>
            <person name="Duran-Viseras A."/>
            <person name="Sanchez-Porro C."/>
            <person name="Ventosa A."/>
        </authorList>
    </citation>
    <scope>NUCLEOTIDE SEQUENCE [LARGE SCALE GENOMIC DNA]</scope>
    <source>
        <strain evidence="6 7">F16-60</strain>
    </source>
</reference>
<evidence type="ECO:0000313" key="6">
    <source>
        <dbReference type="EMBL" id="TSD13338.1"/>
    </source>
</evidence>
<dbReference type="InterPro" id="IPR051912">
    <property type="entry name" value="Alkylbase_DNA_Glycosylase/TA"/>
</dbReference>
<dbReference type="GO" id="GO:0043916">
    <property type="term" value="F:DNA-7-methylguanine glycosylase activity"/>
    <property type="evidence" value="ECO:0007669"/>
    <property type="project" value="TreeGrafter"/>
</dbReference>
<dbReference type="Proteomes" id="UP000319894">
    <property type="component" value="Unassembled WGS sequence"/>
</dbReference>
<evidence type="ECO:0000259" key="5">
    <source>
        <dbReference type="SMART" id="SM00478"/>
    </source>
</evidence>
<comment type="similarity">
    <text evidence="1">Belongs to the alkylbase DNA glycosidase AlkA family.</text>
</comment>
<keyword evidence="3" id="KW-0234">DNA repair</keyword>
<dbReference type="PANTHER" id="PTHR43003:SF5">
    <property type="entry name" value="DNA-3-METHYLADENINE GLYCOSYLASE"/>
    <property type="match status" value="1"/>
</dbReference>
<feature type="domain" description="HhH-GPD" evidence="5">
    <location>
        <begin position="55"/>
        <end position="203"/>
    </location>
</feature>
<dbReference type="EMBL" id="QMDX01000008">
    <property type="protein sequence ID" value="TSD13338.1"/>
    <property type="molecule type" value="Genomic_DNA"/>
</dbReference>
<name>A0A554N7J1_9EURY</name>